<comment type="subcellular location">
    <subcellularLocation>
        <location evidence="11">Cell membrane</location>
        <topology evidence="11">Multi-pass membrane protein</topology>
    </subcellularLocation>
</comment>
<dbReference type="Proteomes" id="UP000237153">
    <property type="component" value="Unassembled WGS sequence"/>
</dbReference>
<reference evidence="13 14" key="1">
    <citation type="submission" date="2018-01" db="EMBL/GenBank/DDBJ databases">
        <title>Metagenomic assembled genomes from two thermal pools in the Uzon Caldera, Kamchatka, Russia.</title>
        <authorList>
            <person name="Wilkins L."/>
            <person name="Ettinger C."/>
        </authorList>
    </citation>
    <scope>NUCLEOTIDE SEQUENCE [LARGE SCALE GENOMIC DNA]</scope>
    <source>
        <strain evidence="13">ZAV-06</strain>
    </source>
</reference>
<organism evidence="13 14">
    <name type="scientific">Fervidicoccus fontis</name>
    <dbReference type="NCBI Taxonomy" id="683846"/>
    <lineage>
        <taxon>Archaea</taxon>
        <taxon>Thermoproteota</taxon>
        <taxon>Thermoprotei</taxon>
        <taxon>Fervidicoccales</taxon>
        <taxon>Fervidicoccaceae</taxon>
        <taxon>Fervidicoccus</taxon>
    </lineage>
</organism>
<reference evidence="12" key="2">
    <citation type="journal article" date="2020" name="mSystems">
        <title>Genome- and Community-Level Interaction Insights into Carbon Utilization and Element Cycling Functions of Hydrothermarchaeota in Hydrothermal Sediment.</title>
        <authorList>
            <person name="Zhou Z."/>
            <person name="Liu Y."/>
            <person name="Xu W."/>
            <person name="Pan J."/>
            <person name="Luo Z.H."/>
            <person name="Li M."/>
        </authorList>
    </citation>
    <scope>NUCLEOTIDE SEQUENCE [LARGE SCALE GENOMIC DNA]</scope>
    <source>
        <strain evidence="12">SpSt-1261</strain>
    </source>
</reference>
<dbReference type="GO" id="GO:0005886">
    <property type="term" value="C:plasma membrane"/>
    <property type="evidence" value="ECO:0007669"/>
    <property type="project" value="UniProtKB-SubCell"/>
</dbReference>
<dbReference type="InterPro" id="IPR002726">
    <property type="entry name" value="CarS_archaea"/>
</dbReference>
<dbReference type="AlphaFoldDB" id="A0A2J6N2S1"/>
<dbReference type="HAMAP" id="MF_01117">
    <property type="entry name" value="CDP_archaeol_synth"/>
    <property type="match status" value="1"/>
</dbReference>
<dbReference type="Pfam" id="PF01864">
    <property type="entry name" value="CarS-like"/>
    <property type="match status" value="1"/>
</dbReference>
<evidence type="ECO:0000313" key="13">
    <source>
        <dbReference type="EMBL" id="PMB75609.1"/>
    </source>
</evidence>
<evidence type="ECO:0000256" key="11">
    <source>
        <dbReference type="HAMAP-Rule" id="MF_01117"/>
    </source>
</evidence>
<keyword evidence="10 11" id="KW-1208">Phospholipid metabolism</keyword>
<protein>
    <recommendedName>
        <fullName evidence="11">CDP-archaeol synthase</fullName>
        <ecNumber evidence="11">2.7.7.67</ecNumber>
    </recommendedName>
    <alternativeName>
        <fullName evidence="11">CDP-2,3-bis-(O-geranylgeranyl)-sn-glycerol synthase</fullName>
    </alternativeName>
</protein>
<comment type="cofactor">
    <cofactor evidence="11">
        <name>Mg(2+)</name>
        <dbReference type="ChEBI" id="CHEBI:18420"/>
    </cofactor>
</comment>
<dbReference type="PANTHER" id="PTHR39650">
    <property type="entry name" value="CDP-ARCHAEOL SYNTHASE"/>
    <property type="match status" value="1"/>
</dbReference>
<comment type="function">
    <text evidence="11">Catalyzes the formation of CDP-2,3-bis-(O-geranylgeranyl)-sn-glycerol (CDP-archaeol) from 2,3-bis-(O-geranylgeranyl)-sn-glycerol 1-phosphate (DGGGP) and CTP. This reaction is the third ether-bond-formation step in the biosynthesis of archaeal membrane lipids.</text>
</comment>
<name>A0A2J6N2S1_9CREN</name>
<evidence type="ECO:0000256" key="6">
    <source>
        <dbReference type="ARBA" id="ARBA00022989"/>
    </source>
</evidence>
<dbReference type="PANTHER" id="PTHR39650:SF1">
    <property type="entry name" value="CDP-ARCHAEOL SYNTHASE"/>
    <property type="match status" value="1"/>
</dbReference>
<dbReference type="NCBIfam" id="NF003114">
    <property type="entry name" value="PRK04032.1"/>
    <property type="match status" value="1"/>
</dbReference>
<evidence type="ECO:0000313" key="12">
    <source>
        <dbReference type="EMBL" id="HEW64106.1"/>
    </source>
</evidence>
<keyword evidence="12" id="KW-0548">Nucleotidyltransferase</keyword>
<keyword evidence="8 11" id="KW-0472">Membrane</keyword>
<keyword evidence="3 11" id="KW-0808">Transferase</keyword>
<accession>A0A2J6N2S1</accession>
<keyword evidence="4 11" id="KW-0812">Transmembrane</keyword>
<dbReference type="InterPro" id="IPR032690">
    <property type="entry name" value="CarS"/>
</dbReference>
<proteinExistence type="inferred from homology"/>
<dbReference type="UniPathway" id="UPA00940"/>
<keyword evidence="2 11" id="KW-0444">Lipid biosynthesis</keyword>
<dbReference type="EMBL" id="PNIM01000010">
    <property type="protein sequence ID" value="PMB75609.1"/>
    <property type="molecule type" value="Genomic_DNA"/>
</dbReference>
<dbReference type="GO" id="GO:0046474">
    <property type="term" value="P:glycerophospholipid biosynthetic process"/>
    <property type="evidence" value="ECO:0007669"/>
    <property type="project" value="UniProtKB-UniRule"/>
</dbReference>
<comment type="pathway">
    <text evidence="11">Membrane lipid metabolism; glycerophospholipid metabolism.</text>
</comment>
<dbReference type="Proteomes" id="UP000886076">
    <property type="component" value="Unassembled WGS sequence"/>
</dbReference>
<feature type="transmembrane region" description="Helical" evidence="11">
    <location>
        <begin position="57"/>
        <end position="78"/>
    </location>
</feature>
<evidence type="ECO:0000313" key="14">
    <source>
        <dbReference type="Proteomes" id="UP000237153"/>
    </source>
</evidence>
<feature type="transmembrane region" description="Helical" evidence="11">
    <location>
        <begin position="145"/>
        <end position="164"/>
    </location>
</feature>
<evidence type="ECO:0000256" key="9">
    <source>
        <dbReference type="ARBA" id="ARBA00023209"/>
    </source>
</evidence>
<dbReference type="EC" id="2.7.7.67" evidence="11"/>
<evidence type="ECO:0000256" key="4">
    <source>
        <dbReference type="ARBA" id="ARBA00022692"/>
    </source>
</evidence>
<keyword evidence="5 11" id="KW-0460">Magnesium</keyword>
<evidence type="ECO:0000256" key="1">
    <source>
        <dbReference type="ARBA" id="ARBA00022475"/>
    </source>
</evidence>
<evidence type="ECO:0000256" key="3">
    <source>
        <dbReference type="ARBA" id="ARBA00022679"/>
    </source>
</evidence>
<comment type="catalytic activity">
    <reaction evidence="11">
        <text>2,3-bis-O-(geranylgeranyl)-sn-glycerol 1-phosphate + CTP + H(+) = CDP-2,3-bis-O-(geranylgeranyl)-sn-glycerol + diphosphate</text>
        <dbReference type="Rhea" id="RHEA:25690"/>
        <dbReference type="ChEBI" id="CHEBI:15378"/>
        <dbReference type="ChEBI" id="CHEBI:33019"/>
        <dbReference type="ChEBI" id="CHEBI:37563"/>
        <dbReference type="ChEBI" id="CHEBI:58837"/>
        <dbReference type="ChEBI" id="CHEBI:58838"/>
        <dbReference type="EC" id="2.7.7.67"/>
    </reaction>
</comment>
<evidence type="ECO:0000256" key="10">
    <source>
        <dbReference type="ARBA" id="ARBA00023264"/>
    </source>
</evidence>
<dbReference type="EMBL" id="DSFH01000048">
    <property type="protein sequence ID" value="HEW64106.1"/>
    <property type="molecule type" value="Genomic_DNA"/>
</dbReference>
<dbReference type="GO" id="GO:0043338">
    <property type="term" value="F:CDP-2,3-bis-(O-geranylgeranyl)-sn-glycerol synthase activity"/>
    <property type="evidence" value="ECO:0007669"/>
    <property type="project" value="UniProtKB-EC"/>
</dbReference>
<keyword evidence="6 11" id="KW-1133">Transmembrane helix</keyword>
<keyword evidence="9 11" id="KW-0594">Phospholipid biosynthesis</keyword>
<evidence type="ECO:0000256" key="8">
    <source>
        <dbReference type="ARBA" id="ARBA00023136"/>
    </source>
</evidence>
<evidence type="ECO:0000256" key="7">
    <source>
        <dbReference type="ARBA" id="ARBA00023098"/>
    </source>
</evidence>
<comment type="caution">
    <text evidence="13">The sequence shown here is derived from an EMBL/GenBank/DDBJ whole genome shotgun (WGS) entry which is preliminary data.</text>
</comment>
<dbReference type="RefSeq" id="WP_272985437.1">
    <property type="nucleotide sequence ID" value="NZ_DSFH01000048.1"/>
</dbReference>
<evidence type="ECO:0000256" key="2">
    <source>
        <dbReference type="ARBA" id="ARBA00022516"/>
    </source>
</evidence>
<sequence length="173" mass="19203">MDILRILIDFLKIYIPPMVANGIPVVVSKFIKGRPLDRGKYLSDGKRILGDGKTVEGTIFAILTGTLMGAIIGILNYYSLQYCFTGFLGSLGGILGDITKSFFKRRIGIERGGMLPLVDQLDFYLGSTLFIYLCPICAHPSLDVFLFGIIIIPLLHLSTNYIAFKLHLKSVPW</sequence>
<evidence type="ECO:0000256" key="5">
    <source>
        <dbReference type="ARBA" id="ARBA00022842"/>
    </source>
</evidence>
<keyword evidence="7 11" id="KW-0443">Lipid metabolism</keyword>
<keyword evidence="1 11" id="KW-1003">Cell membrane</keyword>
<gene>
    <name evidence="11" type="primary">carS</name>
    <name evidence="13" type="ORF">C0188_02505</name>
    <name evidence="12" type="ORF">ENO39_03515</name>
</gene>
<comment type="similarity">
    <text evidence="11">Belongs to the CDP-archaeol synthase family.</text>
</comment>